<accession>A0A9X7R734</accession>
<protein>
    <recommendedName>
        <fullName evidence="4">ABC transporter substrate-binding protein</fullName>
    </recommendedName>
</protein>
<keyword evidence="1" id="KW-0732">Signal</keyword>
<evidence type="ECO:0000256" key="1">
    <source>
        <dbReference type="SAM" id="SignalP"/>
    </source>
</evidence>
<dbReference type="RefSeq" id="WP_081519668.1">
    <property type="nucleotide sequence ID" value="NZ_CP043626.1"/>
</dbReference>
<gene>
    <name evidence="2" type="ORF">F1C79_27160</name>
</gene>
<dbReference type="Proteomes" id="UP000326659">
    <property type="component" value="Chromosome"/>
</dbReference>
<keyword evidence="3" id="KW-1185">Reference proteome</keyword>
<dbReference type="EMBL" id="CP043626">
    <property type="protein sequence ID" value="QEY75007.1"/>
    <property type="molecule type" value="Genomic_DNA"/>
</dbReference>
<dbReference type="Pfam" id="PF13531">
    <property type="entry name" value="SBP_bac_11"/>
    <property type="match status" value="1"/>
</dbReference>
<sequence length="126" mass="13942">MRRSLALLALPFLLSLPLASQAGPDVLRVGASTELMPTLEPLVDQYQLATHNKVLLIGGGEGELAEQVRQGTPYDLLLTPLHNTDKPSQRLECKARTMQKLTLVKGERRALATDFVEYLKKHCADH</sequence>
<dbReference type="AlphaFoldDB" id="A0A9X7R734"/>
<feature type="signal peptide" evidence="1">
    <location>
        <begin position="1"/>
        <end position="22"/>
    </location>
</feature>
<evidence type="ECO:0000313" key="2">
    <source>
        <dbReference type="EMBL" id="QEY75007.1"/>
    </source>
</evidence>
<dbReference type="OrthoDB" id="6894542at2"/>
<name>A0A9X7R734_PSEDE</name>
<evidence type="ECO:0000313" key="3">
    <source>
        <dbReference type="Proteomes" id="UP000326659"/>
    </source>
</evidence>
<reference evidence="2 3" key="1">
    <citation type="submission" date="2019-09" db="EMBL/GenBank/DDBJ databases">
        <title>Prosopis cineraria nodule microbiome.</title>
        <authorList>
            <person name="Chaluvadi S.R."/>
            <person name="Ali R."/>
            <person name="Wang X."/>
        </authorList>
    </citation>
    <scope>NUCLEOTIDE SEQUENCE [LARGE SCALE GENOMIC DNA]</scope>
    <source>
        <strain evidence="2 3">BG1</strain>
    </source>
</reference>
<dbReference type="SUPFAM" id="SSF53850">
    <property type="entry name" value="Periplasmic binding protein-like II"/>
    <property type="match status" value="1"/>
</dbReference>
<feature type="chain" id="PRO_5040923591" description="ABC transporter substrate-binding protein" evidence="1">
    <location>
        <begin position="23"/>
        <end position="126"/>
    </location>
</feature>
<proteinExistence type="predicted"/>
<dbReference type="KEGG" id="pden:F1C79_27160"/>
<organism evidence="2 3">
    <name type="scientific">Pseudomonas denitrificans</name>
    <dbReference type="NCBI Taxonomy" id="43306"/>
    <lineage>
        <taxon>Bacteria</taxon>
        <taxon>Pseudomonadati</taxon>
        <taxon>Pseudomonadota</taxon>
        <taxon>Gammaproteobacteria</taxon>
        <taxon>Pseudomonadales</taxon>
        <taxon>Pseudomonadaceae</taxon>
        <taxon>Halopseudomonas</taxon>
    </lineage>
</organism>
<evidence type="ECO:0008006" key="4">
    <source>
        <dbReference type="Google" id="ProtNLM"/>
    </source>
</evidence>
<dbReference type="Gene3D" id="3.40.190.10">
    <property type="entry name" value="Periplasmic binding protein-like II"/>
    <property type="match status" value="1"/>
</dbReference>